<evidence type="ECO:0000313" key="1">
    <source>
        <dbReference type="EMBL" id="GAA0371818.1"/>
    </source>
</evidence>
<protein>
    <submittedName>
        <fullName evidence="1">Uncharacterized protein</fullName>
    </submittedName>
</protein>
<comment type="caution">
    <text evidence="1">The sequence shown here is derived from an EMBL/GenBank/DDBJ whole genome shotgun (WGS) entry which is preliminary data.</text>
</comment>
<proteinExistence type="predicted"/>
<dbReference type="EMBL" id="BAAABW010000028">
    <property type="protein sequence ID" value="GAA0371818.1"/>
    <property type="molecule type" value="Genomic_DNA"/>
</dbReference>
<name>A0ABN0XT20_9ACTN</name>
<gene>
    <name evidence="1" type="ORF">GCM10010319_57370</name>
</gene>
<accession>A0ABN0XT20</accession>
<sequence>MTVRSAWHLPLGQTREDTRLTPLGVMAPSGEMTSRDGVIAGGQPFAAAGVSPMQVQIGVGRAIVQGTVAQGAYPVAVTAPETLTIIDGDAQYARIDSIVLRILDPGYDTSTQPLARVEIIQGIPTATPVPPAMPAAALRLWDISVPAGTSAGVGGINWASALADRRRYTAAAGGIIPRGWGLAFPGAYDGQYRDNGGALERWSTTAGTWQSYPYDSGWQPLTLWGGYGHPGHGMPAAWRRIGPLVMLRGRIGPTKAGSTIPNGATILTLPAGARPAGNKEFAWSSPRDQSNKAPSVCRVEIQPGGNVRTYEFVELPQWISLDGVTYTID</sequence>
<dbReference type="RefSeq" id="WP_344122386.1">
    <property type="nucleotide sequence ID" value="NZ_BAAABW010000028.1"/>
</dbReference>
<organism evidence="1 2">
    <name type="scientific">Streptomyces blastmyceticus</name>
    <dbReference type="NCBI Taxonomy" id="68180"/>
    <lineage>
        <taxon>Bacteria</taxon>
        <taxon>Bacillati</taxon>
        <taxon>Actinomycetota</taxon>
        <taxon>Actinomycetes</taxon>
        <taxon>Kitasatosporales</taxon>
        <taxon>Streptomycetaceae</taxon>
        <taxon>Streptomyces</taxon>
    </lineage>
</organism>
<keyword evidence="2" id="KW-1185">Reference proteome</keyword>
<reference evidence="1 2" key="1">
    <citation type="journal article" date="2019" name="Int. J. Syst. Evol. Microbiol.">
        <title>The Global Catalogue of Microorganisms (GCM) 10K type strain sequencing project: providing services to taxonomists for standard genome sequencing and annotation.</title>
        <authorList>
            <consortium name="The Broad Institute Genomics Platform"/>
            <consortium name="The Broad Institute Genome Sequencing Center for Infectious Disease"/>
            <person name="Wu L."/>
            <person name="Ma J."/>
        </authorList>
    </citation>
    <scope>NUCLEOTIDE SEQUENCE [LARGE SCALE GENOMIC DNA]</scope>
    <source>
        <strain evidence="1 2">JCM 4565</strain>
    </source>
</reference>
<evidence type="ECO:0000313" key="2">
    <source>
        <dbReference type="Proteomes" id="UP001500063"/>
    </source>
</evidence>
<dbReference type="Proteomes" id="UP001500063">
    <property type="component" value="Unassembled WGS sequence"/>
</dbReference>